<evidence type="ECO:0000256" key="1">
    <source>
        <dbReference type="SAM" id="MobiDB-lite"/>
    </source>
</evidence>
<feature type="region of interest" description="Disordered" evidence="1">
    <location>
        <begin position="1"/>
        <end position="23"/>
    </location>
</feature>
<dbReference type="EMBL" id="QKOE01000004">
    <property type="protein sequence ID" value="PZA17162.1"/>
    <property type="molecule type" value="Genomic_DNA"/>
</dbReference>
<gene>
    <name evidence="2" type="ORF">DNK49_07975</name>
</gene>
<comment type="caution">
    <text evidence="2">The sequence shown here is derived from an EMBL/GenBank/DDBJ whole genome shotgun (WGS) entry which is preliminary data.</text>
</comment>
<dbReference type="Proteomes" id="UP000248259">
    <property type="component" value="Unassembled WGS sequence"/>
</dbReference>
<name>A0A323UVY0_9RHOO</name>
<accession>A0A323UVY0</accession>
<dbReference type="AlphaFoldDB" id="A0A323UVY0"/>
<evidence type="ECO:0000313" key="3">
    <source>
        <dbReference type="Proteomes" id="UP000248259"/>
    </source>
</evidence>
<reference evidence="2 3" key="1">
    <citation type="submission" date="2018-06" db="EMBL/GenBank/DDBJ databases">
        <title>Azoarcus communis strain SWub3 genome.</title>
        <authorList>
            <person name="Zorraquino Salvo V."/>
            <person name="Toubiana D."/>
            <person name="Blumwald E."/>
        </authorList>
    </citation>
    <scope>NUCLEOTIDE SEQUENCE [LARGE SCALE GENOMIC DNA]</scope>
    <source>
        <strain evidence="2 3">SWub3</strain>
    </source>
</reference>
<proteinExistence type="predicted"/>
<protein>
    <recommendedName>
        <fullName evidence="4">Tetratricopeptide repeat protein</fullName>
    </recommendedName>
</protein>
<dbReference type="Gene3D" id="1.25.40.10">
    <property type="entry name" value="Tetratricopeptide repeat domain"/>
    <property type="match status" value="1"/>
</dbReference>
<keyword evidence="3" id="KW-1185">Reference proteome</keyword>
<evidence type="ECO:0000313" key="2">
    <source>
        <dbReference type="EMBL" id="PZA17162.1"/>
    </source>
</evidence>
<sequence>MPADPLASDTQARQQERVLHGHDQPPLLPTVYCVAIMSRSKSTENLIAFGPLPAHVNELLQQGVACHRSDPPRARALFRHAIEISPKSLPAYRCLFKLQNQQREFDDALATALDGLAEAAHQARVDQDWRKWTLADVGSATQRTIPQRFLLSFLKATAFIELRRDNTEVSRNIVTHLQRLDPEDGVGHSVIAALLDDDAETETD</sequence>
<evidence type="ECO:0008006" key="4">
    <source>
        <dbReference type="Google" id="ProtNLM"/>
    </source>
</evidence>
<organism evidence="2 3">
    <name type="scientific">Parazoarcus communis SWub3 = DSM 12120</name>
    <dbReference type="NCBI Taxonomy" id="1121029"/>
    <lineage>
        <taxon>Bacteria</taxon>
        <taxon>Pseudomonadati</taxon>
        <taxon>Pseudomonadota</taxon>
        <taxon>Betaproteobacteria</taxon>
        <taxon>Rhodocyclales</taxon>
        <taxon>Zoogloeaceae</taxon>
        <taxon>Parazoarcus</taxon>
    </lineage>
</organism>
<feature type="compositionally biased region" description="Basic and acidic residues" evidence="1">
    <location>
        <begin position="14"/>
        <end position="23"/>
    </location>
</feature>
<dbReference type="InterPro" id="IPR011990">
    <property type="entry name" value="TPR-like_helical_dom_sf"/>
</dbReference>